<dbReference type="EMBL" id="CP036298">
    <property type="protein sequence ID" value="QDV25419.1"/>
    <property type="molecule type" value="Genomic_DNA"/>
</dbReference>
<dbReference type="KEGG" id="ahel:Q31a_37450"/>
<proteinExistence type="predicted"/>
<organism evidence="3 4">
    <name type="scientific">Aureliella helgolandensis</name>
    <dbReference type="NCBI Taxonomy" id="2527968"/>
    <lineage>
        <taxon>Bacteria</taxon>
        <taxon>Pseudomonadati</taxon>
        <taxon>Planctomycetota</taxon>
        <taxon>Planctomycetia</taxon>
        <taxon>Pirellulales</taxon>
        <taxon>Pirellulaceae</taxon>
        <taxon>Aureliella</taxon>
    </lineage>
</organism>
<evidence type="ECO:0000256" key="1">
    <source>
        <dbReference type="SAM" id="MobiDB-lite"/>
    </source>
</evidence>
<feature type="region of interest" description="Disordered" evidence="1">
    <location>
        <begin position="597"/>
        <end position="726"/>
    </location>
</feature>
<keyword evidence="2" id="KW-0812">Transmembrane</keyword>
<dbReference type="PROSITE" id="PS51257">
    <property type="entry name" value="PROKAR_LIPOPROTEIN"/>
    <property type="match status" value="1"/>
</dbReference>
<name>A0A518GA24_9BACT</name>
<keyword evidence="2" id="KW-0472">Membrane</keyword>
<feature type="compositionally biased region" description="Low complexity" evidence="1">
    <location>
        <begin position="697"/>
        <end position="726"/>
    </location>
</feature>
<dbReference type="RefSeq" id="WP_197355351.1">
    <property type="nucleotide sequence ID" value="NZ_CP036298.1"/>
</dbReference>
<evidence type="ECO:0000256" key="2">
    <source>
        <dbReference type="SAM" id="Phobius"/>
    </source>
</evidence>
<evidence type="ECO:0000313" key="4">
    <source>
        <dbReference type="Proteomes" id="UP000318017"/>
    </source>
</evidence>
<dbReference type="Proteomes" id="UP000318017">
    <property type="component" value="Chromosome"/>
</dbReference>
<sequence>MDQLKQVFAQVAKFQFWIITGLVVVMSCVGFFLARSQINGLYTAQTTALDSHYSGLDSVRSKISTHPNSFSQEKMNEIIGQLREDVRVSWEKQYERQARLLKWRVEAIKSPALVKKLEEFMPIEKNLTFPDEPAGFTNYDRENYARYFDLQMEELAKIIGVAWVGEVSKDAAGGGYGGMMGGGGYGGEAMMGGGSYGAEGGSGSGYGGTGGGYGGEAMMGGGYGGMMGGGMYGAGAMANKQRDLVTWPKTSQDQLISSIKLWTGKAPTVYEIVYTQENMWVLEGLLNIIKRTNGDALANFQCVIKEIEFIRIGKSAIGSAGTIDSISGARGAMGGAGSMMGGEGYGGGYGGEGGMYSGGSGGSGYGSEGGGMYSSEGGSGGYGGEGYGAEGGPMVRDPADGRYVDAAYQPVSGEDLRTKMSSGNAEDAFFVVAKRVPVRLRLKIDQRRTQEFLANCGNADLMLEVRQVRLGNTVAATAGGSASSGGYGGYGGMEAGMMGAESSGGYGGGGYGGMEGGSGGGSYGGGSYGGGGYGGSGYGGEGGMYGAAGGAAALGKNPWDITIEIYGVVNLYNPVHIEQLGLDKVTGDTEIVATVDPVEEPVEGAAGAGNDGNSPAAAEEEAGPNGAGPNVPGPNGVGPNGPGPNGAGPNGPGPNGAGPNGPGPNGAGPNGPGPNGAGPNGPGPNGAGLNGQGNNGPGAEAGRPAAPINGAGTDAADNDAGAGQAP</sequence>
<accession>A0A518GA24</accession>
<gene>
    <name evidence="3" type="ORF">Q31a_37450</name>
</gene>
<feature type="compositionally biased region" description="Gly residues" evidence="1">
    <location>
        <begin position="635"/>
        <end position="696"/>
    </location>
</feature>
<reference evidence="3 4" key="1">
    <citation type="submission" date="2019-02" db="EMBL/GenBank/DDBJ databases">
        <title>Deep-cultivation of Planctomycetes and their phenomic and genomic characterization uncovers novel biology.</title>
        <authorList>
            <person name="Wiegand S."/>
            <person name="Jogler M."/>
            <person name="Boedeker C."/>
            <person name="Pinto D."/>
            <person name="Vollmers J."/>
            <person name="Rivas-Marin E."/>
            <person name="Kohn T."/>
            <person name="Peeters S.H."/>
            <person name="Heuer A."/>
            <person name="Rast P."/>
            <person name="Oberbeckmann S."/>
            <person name="Bunk B."/>
            <person name="Jeske O."/>
            <person name="Meyerdierks A."/>
            <person name="Storesund J.E."/>
            <person name="Kallscheuer N."/>
            <person name="Luecker S."/>
            <person name="Lage O.M."/>
            <person name="Pohl T."/>
            <person name="Merkel B.J."/>
            <person name="Hornburger P."/>
            <person name="Mueller R.-W."/>
            <person name="Bruemmer F."/>
            <person name="Labrenz M."/>
            <person name="Spormann A.M."/>
            <person name="Op den Camp H."/>
            <person name="Overmann J."/>
            <person name="Amann R."/>
            <person name="Jetten M.S.M."/>
            <person name="Mascher T."/>
            <person name="Medema M.H."/>
            <person name="Devos D.P."/>
            <person name="Kaster A.-K."/>
            <person name="Ovreas L."/>
            <person name="Rohde M."/>
            <person name="Galperin M.Y."/>
            <person name="Jogler C."/>
        </authorList>
    </citation>
    <scope>NUCLEOTIDE SEQUENCE [LARGE SCALE GENOMIC DNA]</scope>
    <source>
        <strain evidence="3 4">Q31a</strain>
    </source>
</reference>
<protein>
    <submittedName>
        <fullName evidence="3">Uncharacterized protein</fullName>
    </submittedName>
</protein>
<dbReference type="AlphaFoldDB" id="A0A518GA24"/>
<feature type="compositionally biased region" description="Low complexity" evidence="1">
    <location>
        <begin position="612"/>
        <end position="634"/>
    </location>
</feature>
<feature type="transmembrane region" description="Helical" evidence="2">
    <location>
        <begin position="14"/>
        <end position="34"/>
    </location>
</feature>
<keyword evidence="4" id="KW-1185">Reference proteome</keyword>
<evidence type="ECO:0000313" key="3">
    <source>
        <dbReference type="EMBL" id="QDV25419.1"/>
    </source>
</evidence>
<keyword evidence="2" id="KW-1133">Transmembrane helix</keyword>